<keyword evidence="2" id="KW-1185">Reference proteome</keyword>
<gene>
    <name evidence="1" type="ORF">Cgig2_022657</name>
</gene>
<dbReference type="EMBL" id="JAKOGI010000973">
    <property type="protein sequence ID" value="KAJ8428747.1"/>
    <property type="molecule type" value="Genomic_DNA"/>
</dbReference>
<dbReference type="Proteomes" id="UP001153076">
    <property type="component" value="Unassembled WGS sequence"/>
</dbReference>
<organism evidence="1 2">
    <name type="scientific">Carnegiea gigantea</name>
    <dbReference type="NCBI Taxonomy" id="171969"/>
    <lineage>
        <taxon>Eukaryota</taxon>
        <taxon>Viridiplantae</taxon>
        <taxon>Streptophyta</taxon>
        <taxon>Embryophyta</taxon>
        <taxon>Tracheophyta</taxon>
        <taxon>Spermatophyta</taxon>
        <taxon>Magnoliopsida</taxon>
        <taxon>eudicotyledons</taxon>
        <taxon>Gunneridae</taxon>
        <taxon>Pentapetalae</taxon>
        <taxon>Caryophyllales</taxon>
        <taxon>Cactineae</taxon>
        <taxon>Cactaceae</taxon>
        <taxon>Cactoideae</taxon>
        <taxon>Echinocereeae</taxon>
        <taxon>Carnegiea</taxon>
    </lineage>
</organism>
<evidence type="ECO:0000313" key="1">
    <source>
        <dbReference type="EMBL" id="KAJ8428747.1"/>
    </source>
</evidence>
<sequence>MYEVPNGNCASSLIERFIATLAVYLHLKNTKMAMKILHVKFKGETIDLGDCDPYEMSALEVHNITKCKMREKGNFPSFPAFYYCKPGQVRKKYWILKDEDLLDCFASWESEYVIVINMVDSPEPNDLCKLTLTLERQWQEKLVEEIELSEPNPEGSEEGEDEG</sequence>
<name>A0A9Q1JPU0_9CARY</name>
<reference evidence="1" key="1">
    <citation type="submission" date="2022-04" db="EMBL/GenBank/DDBJ databases">
        <title>Carnegiea gigantea Genome sequencing and assembly v2.</title>
        <authorList>
            <person name="Copetti D."/>
            <person name="Sanderson M.J."/>
            <person name="Burquez A."/>
            <person name="Wojciechowski M.F."/>
        </authorList>
    </citation>
    <scope>NUCLEOTIDE SEQUENCE</scope>
    <source>
        <strain evidence="1">SGP5-SGP5p</strain>
        <tissue evidence="1">Aerial part</tissue>
    </source>
</reference>
<proteinExistence type="predicted"/>
<accession>A0A9Q1JPU0</accession>
<comment type="caution">
    <text evidence="1">The sequence shown here is derived from an EMBL/GenBank/DDBJ whole genome shotgun (WGS) entry which is preliminary data.</text>
</comment>
<dbReference type="AlphaFoldDB" id="A0A9Q1JPU0"/>
<protein>
    <submittedName>
        <fullName evidence="1">Uncharacterized protein</fullName>
    </submittedName>
</protein>
<evidence type="ECO:0000313" key="2">
    <source>
        <dbReference type="Proteomes" id="UP001153076"/>
    </source>
</evidence>